<dbReference type="Proteomes" id="UP000789525">
    <property type="component" value="Unassembled WGS sequence"/>
</dbReference>
<keyword evidence="2" id="KW-1185">Reference proteome</keyword>
<evidence type="ECO:0000313" key="2">
    <source>
        <dbReference type="Proteomes" id="UP000789525"/>
    </source>
</evidence>
<protein>
    <submittedName>
        <fullName evidence="1">12326_t:CDS:1</fullName>
    </submittedName>
</protein>
<sequence>MDAIKDKPERTLRLVFLLADTPIPEVVERYGDYGKLFSRLLQKAIESGPNKNLTLKIQSFEVQKMEFPDRNELLETDGIIISGSSASAYDDIPWINRLTDFTKFLIENHPNVKIIGVCFGHQIIAKAMGGKVIKNPIGWEVAVTEILLNEDGRKFFNTDKKFLDHVCLVPPDFTNLGSTEISSIQGMVKGNHVFTIQGHPEFVGGVVKELVKHRQKKGIFDPEFSQMCLKAADQDDDSLLIGQKFIEFLLVNIGFFESKCVS</sequence>
<dbReference type="EMBL" id="CAJVPT010003947">
    <property type="protein sequence ID" value="CAG8502475.1"/>
    <property type="molecule type" value="Genomic_DNA"/>
</dbReference>
<organism evidence="1 2">
    <name type="scientific">Acaulospora colombiana</name>
    <dbReference type="NCBI Taxonomy" id="27376"/>
    <lineage>
        <taxon>Eukaryota</taxon>
        <taxon>Fungi</taxon>
        <taxon>Fungi incertae sedis</taxon>
        <taxon>Mucoromycota</taxon>
        <taxon>Glomeromycotina</taxon>
        <taxon>Glomeromycetes</taxon>
        <taxon>Diversisporales</taxon>
        <taxon>Acaulosporaceae</taxon>
        <taxon>Acaulospora</taxon>
    </lineage>
</organism>
<comment type="caution">
    <text evidence="1">The sequence shown here is derived from an EMBL/GenBank/DDBJ whole genome shotgun (WGS) entry which is preliminary data.</text>
</comment>
<accession>A0ACA9L0N4</accession>
<name>A0ACA9L0N4_9GLOM</name>
<gene>
    <name evidence="1" type="ORF">ACOLOM_LOCUS2861</name>
</gene>
<reference evidence="1" key="1">
    <citation type="submission" date="2021-06" db="EMBL/GenBank/DDBJ databases">
        <authorList>
            <person name="Kallberg Y."/>
            <person name="Tangrot J."/>
            <person name="Rosling A."/>
        </authorList>
    </citation>
    <scope>NUCLEOTIDE SEQUENCE</scope>
    <source>
        <strain evidence="1">CL356</strain>
    </source>
</reference>
<evidence type="ECO:0000313" key="1">
    <source>
        <dbReference type="EMBL" id="CAG8502475.1"/>
    </source>
</evidence>
<proteinExistence type="predicted"/>